<comment type="subcellular location">
    <subcellularLocation>
        <location evidence="1">Cell membrane</location>
        <topology evidence="1">Multi-pass membrane protein</topology>
    </subcellularLocation>
</comment>
<dbReference type="SMART" id="SM00014">
    <property type="entry name" value="acidPPc"/>
    <property type="match status" value="1"/>
</dbReference>
<dbReference type="SUPFAM" id="SSF48317">
    <property type="entry name" value="Acid phosphatase/Vanadium-dependent haloperoxidase"/>
    <property type="match status" value="1"/>
</dbReference>
<gene>
    <name evidence="9" type="ORF">ACFQNJ_19110</name>
</gene>
<evidence type="ECO:0000313" key="10">
    <source>
        <dbReference type="Proteomes" id="UP001596495"/>
    </source>
</evidence>
<feature type="transmembrane region" description="Helical" evidence="7">
    <location>
        <begin position="97"/>
        <end position="114"/>
    </location>
</feature>
<organism evidence="9 10">
    <name type="scientific">Hydrogenophaga bisanensis</name>
    <dbReference type="NCBI Taxonomy" id="439611"/>
    <lineage>
        <taxon>Bacteria</taxon>
        <taxon>Pseudomonadati</taxon>
        <taxon>Pseudomonadota</taxon>
        <taxon>Betaproteobacteria</taxon>
        <taxon>Burkholderiales</taxon>
        <taxon>Comamonadaceae</taxon>
        <taxon>Hydrogenophaga</taxon>
    </lineage>
</organism>
<dbReference type="PANTHER" id="PTHR14969:SF62">
    <property type="entry name" value="DECAPRENYLPHOSPHORYL-5-PHOSPHORIBOSE PHOSPHATASE RV3807C-RELATED"/>
    <property type="match status" value="1"/>
</dbReference>
<accession>A0ABW2REY8</accession>
<name>A0ABW2REY8_9BURK</name>
<keyword evidence="6 7" id="KW-0472">Membrane</keyword>
<keyword evidence="10" id="KW-1185">Reference proteome</keyword>
<keyword evidence="4" id="KW-0378">Hydrolase</keyword>
<dbReference type="Pfam" id="PF01569">
    <property type="entry name" value="PAP2"/>
    <property type="match status" value="1"/>
</dbReference>
<dbReference type="EMBL" id="JBHTBX010000024">
    <property type="protein sequence ID" value="MFC7436618.1"/>
    <property type="molecule type" value="Genomic_DNA"/>
</dbReference>
<dbReference type="CDD" id="cd03392">
    <property type="entry name" value="PAP2_like_2"/>
    <property type="match status" value="1"/>
</dbReference>
<dbReference type="InterPro" id="IPR036938">
    <property type="entry name" value="PAP2/HPO_sf"/>
</dbReference>
<evidence type="ECO:0000256" key="4">
    <source>
        <dbReference type="ARBA" id="ARBA00022801"/>
    </source>
</evidence>
<comment type="caution">
    <text evidence="9">The sequence shown here is derived from an EMBL/GenBank/DDBJ whole genome shotgun (WGS) entry which is preliminary data.</text>
</comment>
<dbReference type="Proteomes" id="UP001596495">
    <property type="component" value="Unassembled WGS sequence"/>
</dbReference>
<feature type="transmembrane region" description="Helical" evidence="7">
    <location>
        <begin position="134"/>
        <end position="154"/>
    </location>
</feature>
<reference evidence="10" key="1">
    <citation type="journal article" date="2019" name="Int. J. Syst. Evol. Microbiol.">
        <title>The Global Catalogue of Microorganisms (GCM) 10K type strain sequencing project: providing services to taxonomists for standard genome sequencing and annotation.</title>
        <authorList>
            <consortium name="The Broad Institute Genomics Platform"/>
            <consortium name="The Broad Institute Genome Sequencing Center for Infectious Disease"/>
            <person name="Wu L."/>
            <person name="Ma J."/>
        </authorList>
    </citation>
    <scope>NUCLEOTIDE SEQUENCE [LARGE SCALE GENOMIC DNA]</scope>
    <source>
        <strain evidence="10">CCUG 54518</strain>
    </source>
</reference>
<dbReference type="Gene3D" id="1.20.144.10">
    <property type="entry name" value="Phosphatidic acid phosphatase type 2/haloperoxidase"/>
    <property type="match status" value="2"/>
</dbReference>
<evidence type="ECO:0000256" key="7">
    <source>
        <dbReference type="SAM" id="Phobius"/>
    </source>
</evidence>
<evidence type="ECO:0000256" key="2">
    <source>
        <dbReference type="ARBA" id="ARBA00022475"/>
    </source>
</evidence>
<keyword evidence="3 7" id="KW-0812">Transmembrane</keyword>
<sequence length="222" mass="24577">MMSRLALRGVHRHRWEWPPFAVAVVAAGLFFWLAHEAAIEHEHSALELDWMRAISALRTDVMTSALLWVNRVHDEAIASLIFIILAAQAFRRRWRQFHLLLAMGPGAMLLNLLAKSAFQRPRPPVDALVSAHGYAFPSGHTIAAAATAAMLIYLTWHQTTSPGWRAAVAIVAVSMALVVGFSRVYLGAHYPSDVMASLLEAVAWSCLCIEVGRYRPDLSGEN</sequence>
<dbReference type="InterPro" id="IPR000326">
    <property type="entry name" value="PAP2/HPO"/>
</dbReference>
<evidence type="ECO:0000256" key="1">
    <source>
        <dbReference type="ARBA" id="ARBA00004651"/>
    </source>
</evidence>
<keyword evidence="2" id="KW-1003">Cell membrane</keyword>
<evidence type="ECO:0000259" key="8">
    <source>
        <dbReference type="SMART" id="SM00014"/>
    </source>
</evidence>
<feature type="domain" description="Phosphatidic acid phosphatase type 2/haloperoxidase" evidence="8">
    <location>
        <begin position="95"/>
        <end position="209"/>
    </location>
</feature>
<evidence type="ECO:0000313" key="9">
    <source>
        <dbReference type="EMBL" id="MFC7436618.1"/>
    </source>
</evidence>
<dbReference type="PANTHER" id="PTHR14969">
    <property type="entry name" value="SPHINGOSINE-1-PHOSPHATE PHOSPHOHYDROLASE"/>
    <property type="match status" value="1"/>
</dbReference>
<evidence type="ECO:0000256" key="6">
    <source>
        <dbReference type="ARBA" id="ARBA00023136"/>
    </source>
</evidence>
<evidence type="ECO:0000256" key="5">
    <source>
        <dbReference type="ARBA" id="ARBA00022989"/>
    </source>
</evidence>
<proteinExistence type="predicted"/>
<keyword evidence="5 7" id="KW-1133">Transmembrane helix</keyword>
<dbReference type="RefSeq" id="WP_382260316.1">
    <property type="nucleotide sequence ID" value="NZ_JBHTBX010000024.1"/>
</dbReference>
<evidence type="ECO:0000256" key="3">
    <source>
        <dbReference type="ARBA" id="ARBA00022692"/>
    </source>
</evidence>
<protein>
    <submittedName>
        <fullName evidence="9">Phosphatase PAP2 family protein</fullName>
    </submittedName>
</protein>
<feature type="transmembrane region" description="Helical" evidence="7">
    <location>
        <begin position="166"/>
        <end position="188"/>
    </location>
</feature>